<evidence type="ECO:0000259" key="7">
    <source>
        <dbReference type="Pfam" id="PF03109"/>
    </source>
</evidence>
<evidence type="ECO:0000313" key="8">
    <source>
        <dbReference type="EMBL" id="CAD5118339.1"/>
    </source>
</evidence>
<evidence type="ECO:0000313" key="9">
    <source>
        <dbReference type="Proteomes" id="UP000549394"/>
    </source>
</evidence>
<dbReference type="InterPro" id="IPR011009">
    <property type="entry name" value="Kinase-like_dom_sf"/>
</dbReference>
<reference evidence="8 9" key="1">
    <citation type="submission" date="2020-08" db="EMBL/GenBank/DDBJ databases">
        <authorList>
            <person name="Hejnol A."/>
        </authorList>
    </citation>
    <scope>NUCLEOTIDE SEQUENCE [LARGE SCALE GENOMIC DNA]</scope>
</reference>
<evidence type="ECO:0000256" key="6">
    <source>
        <dbReference type="SAM" id="MobiDB-lite"/>
    </source>
</evidence>
<sequence>MSRWEDLYILLRSMRMVAKCASDEIQRKTSQNWMNSSIRVSLTKNFSKVEDNINSTIFEDKFKNPIDVMNSNLDYAKKATENIRYKIKSRLPADIAPSFLKEELPEAVIVQNSLGKEKTDSSSETIPEDAKANKDVKFSRMSHRYPPSKIPEFLKKDLPYSILVETGLVDETEEEYRKRTAQPPPPTKSNKNLTPRQKYEAARENKKPKVLQGLSDKSKERKVPGTRIGRMASFGSLGAGLAFGAASEVFKRSVGLGKTKNSGNESLLKENPFLSDANMERIVNTLCRVRGAALKLGQMLSIQDASLMSPQLQLVMERVRQSADFMPKYQLEKVIREELGSNWREKFQSFDDKPFAAASIGQVHRGTTLDGKEVAVKIQYPGVSSSIDSDIENLLGILKYWKILPDALYVDRVVDVARKELKWECDYTREAECSERYRKLLENDDVFYVPKVFKDLSSGKILTTELVEGVSVDKVINENQDTRNAVSRNLLRLCLRELFDWNFMQTDPNWSNFLYDSKTGLISLIDFGATREYNKKFVDIYIKIIRAAADKDREQILKHSVDLGFLTGLESKVMQKAHCDAVLILGEAFATDKEFNFGNQSTAKRIHEIIPVMLKHRLTPPPEETYSLHRKMSGCFQLCSKLSANIECKSLFFDVWDKYRFDE</sequence>
<dbReference type="GO" id="GO:0016740">
    <property type="term" value="F:transferase activity"/>
    <property type="evidence" value="ECO:0007669"/>
    <property type="project" value="UniProtKB-KW"/>
</dbReference>
<gene>
    <name evidence="8" type="ORF">DGYR_LOCUS6730</name>
</gene>
<keyword evidence="4" id="KW-0547">Nucleotide-binding</keyword>
<protein>
    <submittedName>
        <fullName evidence="8">DgyrCDS7050</fullName>
    </submittedName>
</protein>
<keyword evidence="3" id="KW-0808">Transferase</keyword>
<name>A0A7I8VRH9_9ANNE</name>
<keyword evidence="9" id="KW-1185">Reference proteome</keyword>
<proteinExistence type="inferred from homology"/>
<evidence type="ECO:0000256" key="1">
    <source>
        <dbReference type="ARBA" id="ARBA00004749"/>
    </source>
</evidence>
<feature type="compositionally biased region" description="Basic and acidic residues" evidence="6">
    <location>
        <begin position="197"/>
        <end position="207"/>
    </location>
</feature>
<dbReference type="Proteomes" id="UP000549394">
    <property type="component" value="Unassembled WGS sequence"/>
</dbReference>
<evidence type="ECO:0000256" key="3">
    <source>
        <dbReference type="ARBA" id="ARBA00022679"/>
    </source>
</evidence>
<dbReference type="PANTHER" id="PTHR43851:SF3">
    <property type="entry name" value="COENZYME Q8"/>
    <property type="match status" value="1"/>
</dbReference>
<keyword evidence="5" id="KW-0067">ATP-binding</keyword>
<dbReference type="GO" id="GO:0005524">
    <property type="term" value="F:ATP binding"/>
    <property type="evidence" value="ECO:0007669"/>
    <property type="project" value="UniProtKB-KW"/>
</dbReference>
<feature type="compositionally biased region" description="Basic and acidic residues" evidence="6">
    <location>
        <begin position="128"/>
        <end position="138"/>
    </location>
</feature>
<evidence type="ECO:0000256" key="2">
    <source>
        <dbReference type="ARBA" id="ARBA00009670"/>
    </source>
</evidence>
<comment type="caution">
    <text evidence="8">The sequence shown here is derived from an EMBL/GenBank/DDBJ whole genome shotgun (WGS) entry which is preliminary data.</text>
</comment>
<comment type="pathway">
    <text evidence="1">Cofactor biosynthesis; ubiquinone biosynthesis.</text>
</comment>
<feature type="region of interest" description="Disordered" evidence="6">
    <location>
        <begin position="114"/>
        <end position="143"/>
    </location>
</feature>
<accession>A0A7I8VRH9</accession>
<dbReference type="GO" id="GO:0006744">
    <property type="term" value="P:ubiquinone biosynthetic process"/>
    <property type="evidence" value="ECO:0007669"/>
    <property type="project" value="TreeGrafter"/>
</dbReference>
<feature type="domain" description="ABC1 atypical kinase-like" evidence="7">
    <location>
        <begin position="319"/>
        <end position="559"/>
    </location>
</feature>
<organism evidence="8 9">
    <name type="scientific">Dimorphilus gyrociliatus</name>
    <dbReference type="NCBI Taxonomy" id="2664684"/>
    <lineage>
        <taxon>Eukaryota</taxon>
        <taxon>Metazoa</taxon>
        <taxon>Spiralia</taxon>
        <taxon>Lophotrochozoa</taxon>
        <taxon>Annelida</taxon>
        <taxon>Polychaeta</taxon>
        <taxon>Polychaeta incertae sedis</taxon>
        <taxon>Dinophilidae</taxon>
        <taxon>Dimorphilus</taxon>
    </lineage>
</organism>
<evidence type="ECO:0000256" key="5">
    <source>
        <dbReference type="ARBA" id="ARBA00022840"/>
    </source>
</evidence>
<dbReference type="Pfam" id="PF03109">
    <property type="entry name" value="ABC1"/>
    <property type="match status" value="1"/>
</dbReference>
<dbReference type="OrthoDB" id="201153at2759"/>
<dbReference type="AlphaFoldDB" id="A0A7I8VRH9"/>
<dbReference type="PANTHER" id="PTHR43851">
    <property type="match status" value="1"/>
</dbReference>
<evidence type="ECO:0000256" key="4">
    <source>
        <dbReference type="ARBA" id="ARBA00022741"/>
    </source>
</evidence>
<feature type="region of interest" description="Disordered" evidence="6">
    <location>
        <begin position="171"/>
        <end position="223"/>
    </location>
</feature>
<comment type="similarity">
    <text evidence="2">Belongs to the protein kinase superfamily. ADCK protein kinase family.</text>
</comment>
<dbReference type="CDD" id="cd13970">
    <property type="entry name" value="ABC1_ADCK3"/>
    <property type="match status" value="1"/>
</dbReference>
<dbReference type="EMBL" id="CAJFCJ010000008">
    <property type="protein sequence ID" value="CAD5118339.1"/>
    <property type="molecule type" value="Genomic_DNA"/>
</dbReference>
<dbReference type="SUPFAM" id="SSF56112">
    <property type="entry name" value="Protein kinase-like (PK-like)"/>
    <property type="match status" value="1"/>
</dbReference>
<dbReference type="InterPro" id="IPR004147">
    <property type="entry name" value="ABC1_dom"/>
</dbReference>
<dbReference type="InterPro" id="IPR034646">
    <property type="entry name" value="ADCK3_dom"/>
</dbReference>
<dbReference type="InterPro" id="IPR051409">
    <property type="entry name" value="Atypical_kinase_ADCK"/>
</dbReference>